<evidence type="ECO:0000256" key="8">
    <source>
        <dbReference type="ARBA" id="ARBA00031423"/>
    </source>
</evidence>
<accession>A0A517VKX4</accession>
<evidence type="ECO:0000256" key="5">
    <source>
        <dbReference type="ARBA" id="ARBA00022676"/>
    </source>
</evidence>
<protein>
    <recommendedName>
        <fullName evidence="4 10">4-alpha-glucanotransferase</fullName>
        <ecNumber evidence="3 10">2.4.1.25</ecNumber>
    </recommendedName>
    <alternativeName>
        <fullName evidence="8 10">Amylomaltase</fullName>
    </alternativeName>
    <alternativeName>
        <fullName evidence="9 10">Disproportionating enzyme</fullName>
    </alternativeName>
</protein>
<dbReference type="AlphaFoldDB" id="A0A517VKX4"/>
<dbReference type="EMBL" id="CP036343">
    <property type="protein sequence ID" value="QDT93671.1"/>
    <property type="molecule type" value="Genomic_DNA"/>
</dbReference>
<dbReference type="KEGG" id="gax:Pan161_53530"/>
<evidence type="ECO:0000256" key="2">
    <source>
        <dbReference type="ARBA" id="ARBA00005684"/>
    </source>
</evidence>
<dbReference type="Proteomes" id="UP000316855">
    <property type="component" value="Chromosome"/>
</dbReference>
<comment type="catalytic activity">
    <reaction evidence="1 10">
        <text>Transfers a segment of a (1-&gt;4)-alpha-D-glucan to a new position in an acceptor, which may be glucose or a (1-&gt;4)-alpha-D-glucan.</text>
        <dbReference type="EC" id="2.4.1.25"/>
    </reaction>
</comment>
<evidence type="ECO:0000313" key="11">
    <source>
        <dbReference type="EMBL" id="QDT93671.1"/>
    </source>
</evidence>
<evidence type="ECO:0000256" key="4">
    <source>
        <dbReference type="ARBA" id="ARBA00020295"/>
    </source>
</evidence>
<evidence type="ECO:0000256" key="1">
    <source>
        <dbReference type="ARBA" id="ARBA00000439"/>
    </source>
</evidence>
<keyword evidence="12" id="KW-1185">Reference proteome</keyword>
<keyword evidence="6 10" id="KW-0808">Transferase</keyword>
<dbReference type="GO" id="GO:0005975">
    <property type="term" value="P:carbohydrate metabolic process"/>
    <property type="evidence" value="ECO:0007669"/>
    <property type="project" value="InterPro"/>
</dbReference>
<dbReference type="Pfam" id="PF02446">
    <property type="entry name" value="Glyco_hydro_77"/>
    <property type="match status" value="1"/>
</dbReference>
<evidence type="ECO:0000256" key="7">
    <source>
        <dbReference type="ARBA" id="ARBA00023277"/>
    </source>
</evidence>
<keyword evidence="7 10" id="KW-0119">Carbohydrate metabolism</keyword>
<dbReference type="GO" id="GO:0004134">
    <property type="term" value="F:4-alpha-glucanotransferase activity"/>
    <property type="evidence" value="ECO:0007669"/>
    <property type="project" value="UniProtKB-EC"/>
</dbReference>
<evidence type="ECO:0000313" key="12">
    <source>
        <dbReference type="Proteomes" id="UP000316855"/>
    </source>
</evidence>
<dbReference type="NCBIfam" id="NF011080">
    <property type="entry name" value="PRK14508.1-3"/>
    <property type="match status" value="1"/>
</dbReference>
<dbReference type="RefSeq" id="WP_145231650.1">
    <property type="nucleotide sequence ID" value="NZ_CP036343.1"/>
</dbReference>
<evidence type="ECO:0000256" key="6">
    <source>
        <dbReference type="ARBA" id="ARBA00022679"/>
    </source>
</evidence>
<dbReference type="InterPro" id="IPR017853">
    <property type="entry name" value="GH"/>
</dbReference>
<keyword evidence="5 10" id="KW-0328">Glycosyltransferase</keyword>
<evidence type="ECO:0000256" key="10">
    <source>
        <dbReference type="RuleBase" id="RU361207"/>
    </source>
</evidence>
<reference evidence="11 12" key="1">
    <citation type="submission" date="2019-02" db="EMBL/GenBank/DDBJ databases">
        <title>Deep-cultivation of Planctomycetes and their phenomic and genomic characterization uncovers novel biology.</title>
        <authorList>
            <person name="Wiegand S."/>
            <person name="Jogler M."/>
            <person name="Boedeker C."/>
            <person name="Pinto D."/>
            <person name="Vollmers J."/>
            <person name="Rivas-Marin E."/>
            <person name="Kohn T."/>
            <person name="Peeters S.H."/>
            <person name="Heuer A."/>
            <person name="Rast P."/>
            <person name="Oberbeckmann S."/>
            <person name="Bunk B."/>
            <person name="Jeske O."/>
            <person name="Meyerdierks A."/>
            <person name="Storesund J.E."/>
            <person name="Kallscheuer N."/>
            <person name="Luecker S."/>
            <person name="Lage O.M."/>
            <person name="Pohl T."/>
            <person name="Merkel B.J."/>
            <person name="Hornburger P."/>
            <person name="Mueller R.-W."/>
            <person name="Bruemmer F."/>
            <person name="Labrenz M."/>
            <person name="Spormann A.M."/>
            <person name="Op den Camp H."/>
            <person name="Overmann J."/>
            <person name="Amann R."/>
            <person name="Jetten M.S.M."/>
            <person name="Mascher T."/>
            <person name="Medema M.H."/>
            <person name="Devos D.P."/>
            <person name="Kaster A.-K."/>
            <person name="Ovreas L."/>
            <person name="Rohde M."/>
            <person name="Galperin M.Y."/>
            <person name="Jogler C."/>
        </authorList>
    </citation>
    <scope>NUCLEOTIDE SEQUENCE [LARGE SCALE GENOMIC DNA]</scope>
    <source>
        <strain evidence="11 12">Pan161</strain>
    </source>
</reference>
<gene>
    <name evidence="11" type="primary">malQ_2</name>
    <name evidence="11" type="ORF">Pan161_53530</name>
</gene>
<dbReference type="InterPro" id="IPR003385">
    <property type="entry name" value="Glyco_hydro_77"/>
</dbReference>
<evidence type="ECO:0000256" key="9">
    <source>
        <dbReference type="ARBA" id="ARBA00031501"/>
    </source>
</evidence>
<dbReference type="Gene3D" id="3.20.20.80">
    <property type="entry name" value="Glycosidases"/>
    <property type="match status" value="1"/>
</dbReference>
<dbReference type="NCBIfam" id="TIGR00217">
    <property type="entry name" value="malQ"/>
    <property type="match status" value="1"/>
</dbReference>
<dbReference type="EC" id="2.4.1.25" evidence="3 10"/>
<proteinExistence type="inferred from homology"/>
<comment type="similarity">
    <text evidence="2 10">Belongs to the disproportionating enzyme family.</text>
</comment>
<evidence type="ECO:0000256" key="3">
    <source>
        <dbReference type="ARBA" id="ARBA00012560"/>
    </source>
</evidence>
<name>A0A517VKX4_9PLAN</name>
<organism evidence="11 12">
    <name type="scientific">Gimesia algae</name>
    <dbReference type="NCBI Taxonomy" id="2527971"/>
    <lineage>
        <taxon>Bacteria</taxon>
        <taxon>Pseudomonadati</taxon>
        <taxon>Planctomycetota</taxon>
        <taxon>Planctomycetia</taxon>
        <taxon>Planctomycetales</taxon>
        <taxon>Planctomycetaceae</taxon>
        <taxon>Gimesia</taxon>
    </lineage>
</organism>
<dbReference type="PANTHER" id="PTHR32438">
    <property type="entry name" value="4-ALPHA-GLUCANOTRANSFERASE DPE1, CHLOROPLASTIC/AMYLOPLASTIC"/>
    <property type="match status" value="1"/>
</dbReference>
<sequence>MSERSFRTSLPPFPPDYRASGVLLHVTSLPSPYGIGDLGPQARGWVDRLQEAGQTWWQILPLGPTGYGSSPYQPLSSFAGNWLLVSPDDLIADGLLEESDTAGYSFSQTNVDYDVVNTFKHQLLKSVWTHFNNRRGHVLKPAFEQFCQQERHWLDDFALFQALQTMHQGASYLNWPLELVRREPVALEQARRTLSKEIDQIRLAQFLIFRQANCLKKYAESRGVRLIGDLPFFVSPDSSDVWAHPELFLLDEHLQPQFVAGVPPDYFSADGQLWGNPVYDWDAMRQAGYKWCIDRVRALLAHVDLIRLDHFRGFAAAWHIEADAATALSGAWVPGPGSDYFSSVQQELDGLPFIAEDLGIITPDVGALRDQFHLPGTRVLQFAFDGETDNPYLPRNYVSNTVVYTGTHDNNTTRGWYETLSDDQRKIVSQYLERPSIESSEATAALLHLAWSSVAALAVMPLQDLLNLGEDARMNVPGQSEGNWRWRCTEEMLSPSAFQSLREMTAMSQRLPALQPALDSQPDPEVTF</sequence>
<dbReference type="OrthoDB" id="9811841at2"/>
<dbReference type="PANTHER" id="PTHR32438:SF5">
    <property type="entry name" value="4-ALPHA-GLUCANOTRANSFERASE DPE1, CHLOROPLASTIC_AMYLOPLASTIC"/>
    <property type="match status" value="1"/>
</dbReference>
<dbReference type="SUPFAM" id="SSF51445">
    <property type="entry name" value="(Trans)glycosidases"/>
    <property type="match status" value="1"/>
</dbReference>